<name>A0ABU7IC26_9SPHI</name>
<accession>A0ABU7IC26</accession>
<dbReference type="PANTHER" id="PTHR30572:SF4">
    <property type="entry name" value="ABC TRANSPORTER PERMEASE YTRF"/>
    <property type="match status" value="1"/>
</dbReference>
<protein>
    <submittedName>
        <fullName evidence="10">ABC transporter permease</fullName>
    </submittedName>
</protein>
<evidence type="ECO:0000259" key="9">
    <source>
        <dbReference type="Pfam" id="PF12704"/>
    </source>
</evidence>
<keyword evidence="5 7" id="KW-0472">Membrane</keyword>
<feature type="domain" description="ABC3 transporter permease C-terminal" evidence="8">
    <location>
        <begin position="276"/>
        <end position="387"/>
    </location>
</feature>
<feature type="transmembrane region" description="Helical" evidence="7">
    <location>
        <begin position="317"/>
        <end position="341"/>
    </location>
</feature>
<evidence type="ECO:0000313" key="11">
    <source>
        <dbReference type="Proteomes" id="UP001336835"/>
    </source>
</evidence>
<dbReference type="InterPro" id="IPR003838">
    <property type="entry name" value="ABC3_permease_C"/>
</dbReference>
<dbReference type="Pfam" id="PF12704">
    <property type="entry name" value="MacB_PCD"/>
    <property type="match status" value="1"/>
</dbReference>
<dbReference type="InterPro" id="IPR050250">
    <property type="entry name" value="Macrolide_Exporter_MacB"/>
</dbReference>
<gene>
    <name evidence="10" type="ORF">VRU48_17930</name>
</gene>
<reference evidence="10 11" key="1">
    <citation type="submission" date="2024-01" db="EMBL/GenBank/DDBJ databases">
        <title>Pedobacter sp. nov., isolated from fresh soil.</title>
        <authorList>
            <person name="Le N.T.T."/>
        </authorList>
    </citation>
    <scope>NUCLEOTIDE SEQUENCE [LARGE SCALE GENOMIC DNA]</scope>
    <source>
        <strain evidence="10 11">KR3-3</strain>
    </source>
</reference>
<organism evidence="10 11">
    <name type="scientific">Pedobacter albus</name>
    <dbReference type="NCBI Taxonomy" id="3113905"/>
    <lineage>
        <taxon>Bacteria</taxon>
        <taxon>Pseudomonadati</taxon>
        <taxon>Bacteroidota</taxon>
        <taxon>Sphingobacteriia</taxon>
        <taxon>Sphingobacteriales</taxon>
        <taxon>Sphingobacteriaceae</taxon>
        <taxon>Pedobacter</taxon>
    </lineage>
</organism>
<feature type="transmembrane region" description="Helical" evidence="7">
    <location>
        <begin position="268"/>
        <end position="296"/>
    </location>
</feature>
<evidence type="ECO:0000256" key="5">
    <source>
        <dbReference type="ARBA" id="ARBA00023136"/>
    </source>
</evidence>
<proteinExistence type="inferred from homology"/>
<dbReference type="PANTHER" id="PTHR30572">
    <property type="entry name" value="MEMBRANE COMPONENT OF TRANSPORTER-RELATED"/>
    <property type="match status" value="1"/>
</dbReference>
<evidence type="ECO:0000313" key="10">
    <source>
        <dbReference type="EMBL" id="MEE1947009.1"/>
    </source>
</evidence>
<evidence type="ECO:0000256" key="1">
    <source>
        <dbReference type="ARBA" id="ARBA00004651"/>
    </source>
</evidence>
<keyword evidence="4 7" id="KW-1133">Transmembrane helix</keyword>
<sequence length="394" mass="44589">MFKHLFKLLWNKKKQNFLFLSEILVSFLVIFTVCSFLVFYYQNYSRPMGFEYKQVWPISYSNVPQFKTTDSAVAYFDNLRQSIQAMPKVEAVSFASGNFPFSNSTMSTGIHYKGKKYDRVNNYRVDKDYDKVMTISLLEGRWFNANDAVGKDKPILINETLKKAMFGDRPATGQLIGDYNDKEKMKVIGVMKDIKANGDYWPAGNAMFVPIDTGTIKWQNNILVKVKPGTDATFEGKLNKFMANYMKNSTIEISHLDQMRDSKNSETLIPMIIFIIVASFLVINVALGLFGVLWYNINKRKGEIGLRRAIGASGKSVAYQLVGESLILATMALIVGCFFAVQFPLLHVFNLPANVYVIAMLLSICFIYLLVFICSLYPGKQAAAIHPAIALHED</sequence>
<comment type="subcellular location">
    <subcellularLocation>
        <location evidence="1">Cell membrane</location>
        <topology evidence="1">Multi-pass membrane protein</topology>
    </subcellularLocation>
</comment>
<comment type="caution">
    <text evidence="10">The sequence shown here is derived from an EMBL/GenBank/DDBJ whole genome shotgun (WGS) entry which is preliminary data.</text>
</comment>
<dbReference type="EMBL" id="JAZDQT010000003">
    <property type="protein sequence ID" value="MEE1947009.1"/>
    <property type="molecule type" value="Genomic_DNA"/>
</dbReference>
<dbReference type="Proteomes" id="UP001336835">
    <property type="component" value="Unassembled WGS sequence"/>
</dbReference>
<evidence type="ECO:0000256" key="4">
    <source>
        <dbReference type="ARBA" id="ARBA00022989"/>
    </source>
</evidence>
<evidence type="ECO:0000256" key="2">
    <source>
        <dbReference type="ARBA" id="ARBA00022475"/>
    </source>
</evidence>
<evidence type="ECO:0000256" key="7">
    <source>
        <dbReference type="SAM" id="Phobius"/>
    </source>
</evidence>
<keyword evidence="2" id="KW-1003">Cell membrane</keyword>
<feature type="domain" description="MacB-like periplasmic core" evidence="9">
    <location>
        <begin position="82"/>
        <end position="232"/>
    </location>
</feature>
<keyword evidence="11" id="KW-1185">Reference proteome</keyword>
<feature type="transmembrane region" description="Helical" evidence="7">
    <location>
        <begin position="353"/>
        <end position="377"/>
    </location>
</feature>
<evidence type="ECO:0000259" key="8">
    <source>
        <dbReference type="Pfam" id="PF02687"/>
    </source>
</evidence>
<dbReference type="RefSeq" id="WP_330109296.1">
    <property type="nucleotide sequence ID" value="NZ_JAZDQT010000003.1"/>
</dbReference>
<comment type="similarity">
    <text evidence="6">Belongs to the ABC-4 integral membrane protein family.</text>
</comment>
<feature type="transmembrane region" description="Helical" evidence="7">
    <location>
        <begin position="20"/>
        <end position="41"/>
    </location>
</feature>
<dbReference type="Pfam" id="PF02687">
    <property type="entry name" value="FtsX"/>
    <property type="match status" value="1"/>
</dbReference>
<evidence type="ECO:0000256" key="3">
    <source>
        <dbReference type="ARBA" id="ARBA00022692"/>
    </source>
</evidence>
<evidence type="ECO:0000256" key="6">
    <source>
        <dbReference type="ARBA" id="ARBA00038076"/>
    </source>
</evidence>
<keyword evidence="3 7" id="KW-0812">Transmembrane</keyword>
<dbReference type="InterPro" id="IPR025857">
    <property type="entry name" value="MacB_PCD"/>
</dbReference>